<feature type="transmembrane region" description="Helical" evidence="8">
    <location>
        <begin position="370"/>
        <end position="390"/>
    </location>
</feature>
<reference evidence="11" key="1">
    <citation type="submission" date="2016-04" db="EMBL/GenBank/DDBJ databases">
        <authorList>
            <person name="Tabuchi Yagui T.R."/>
        </authorList>
    </citation>
    <scope>NUCLEOTIDE SEQUENCE [LARGE SCALE GENOMIC DNA]</scope>
</reference>
<feature type="transmembrane region" description="Helical" evidence="8">
    <location>
        <begin position="142"/>
        <end position="163"/>
    </location>
</feature>
<evidence type="ECO:0000256" key="2">
    <source>
        <dbReference type="ARBA" id="ARBA00022475"/>
    </source>
</evidence>
<dbReference type="PANTHER" id="PTHR33908:SF11">
    <property type="entry name" value="MEMBRANE PROTEIN"/>
    <property type="match status" value="1"/>
</dbReference>
<dbReference type="EMBL" id="LXQE01000009">
    <property type="protein sequence ID" value="RCJ42481.1"/>
    <property type="molecule type" value="Genomic_DNA"/>
</dbReference>
<evidence type="ECO:0000256" key="6">
    <source>
        <dbReference type="ARBA" id="ARBA00022989"/>
    </source>
</evidence>
<evidence type="ECO:0000256" key="8">
    <source>
        <dbReference type="SAM" id="Phobius"/>
    </source>
</evidence>
<keyword evidence="2" id="KW-1003">Cell membrane</keyword>
<evidence type="ECO:0000313" key="11">
    <source>
        <dbReference type="Proteomes" id="UP000252085"/>
    </source>
</evidence>
<feature type="transmembrane region" description="Helical" evidence="8">
    <location>
        <begin position="208"/>
        <end position="237"/>
    </location>
</feature>
<dbReference type="AlphaFoldDB" id="A0A367S304"/>
<evidence type="ECO:0000256" key="7">
    <source>
        <dbReference type="ARBA" id="ARBA00023136"/>
    </source>
</evidence>
<feature type="transmembrane region" description="Helical" evidence="8">
    <location>
        <begin position="6"/>
        <end position="25"/>
    </location>
</feature>
<evidence type="ECO:0000256" key="1">
    <source>
        <dbReference type="ARBA" id="ARBA00004651"/>
    </source>
</evidence>
<accession>A0A367S304</accession>
<protein>
    <recommendedName>
        <fullName evidence="9">Glycosyltransferase RgtA/B/C/D-like domain-containing protein</fullName>
    </recommendedName>
</protein>
<dbReference type="InterPro" id="IPR050297">
    <property type="entry name" value="LipidA_mod_glycosyltrf_83"/>
</dbReference>
<evidence type="ECO:0000256" key="4">
    <source>
        <dbReference type="ARBA" id="ARBA00022679"/>
    </source>
</evidence>
<feature type="transmembrane region" description="Helical" evidence="8">
    <location>
        <begin position="170"/>
        <end position="188"/>
    </location>
</feature>
<keyword evidence="5 8" id="KW-0812">Transmembrane</keyword>
<name>A0A367S304_NOSPU</name>
<feature type="transmembrane region" description="Helical" evidence="8">
    <location>
        <begin position="339"/>
        <end position="358"/>
    </location>
</feature>
<keyword evidence="4" id="KW-0808">Transferase</keyword>
<evidence type="ECO:0000259" key="9">
    <source>
        <dbReference type="Pfam" id="PF13231"/>
    </source>
</evidence>
<evidence type="ECO:0000313" key="10">
    <source>
        <dbReference type="EMBL" id="RCJ42481.1"/>
    </source>
</evidence>
<comment type="subcellular location">
    <subcellularLocation>
        <location evidence="1">Cell membrane</location>
        <topology evidence="1">Multi-pass membrane protein</topology>
    </subcellularLocation>
</comment>
<evidence type="ECO:0000256" key="3">
    <source>
        <dbReference type="ARBA" id="ARBA00022676"/>
    </source>
</evidence>
<keyword evidence="7 8" id="KW-0472">Membrane</keyword>
<proteinExistence type="predicted"/>
<feature type="transmembrane region" description="Helical" evidence="8">
    <location>
        <begin position="287"/>
        <end position="304"/>
    </location>
</feature>
<dbReference type="GO" id="GO:0016763">
    <property type="term" value="F:pentosyltransferase activity"/>
    <property type="evidence" value="ECO:0007669"/>
    <property type="project" value="TreeGrafter"/>
</dbReference>
<evidence type="ECO:0000256" key="5">
    <source>
        <dbReference type="ARBA" id="ARBA00022692"/>
    </source>
</evidence>
<keyword evidence="3" id="KW-0328">Glycosyltransferase</keyword>
<comment type="caution">
    <text evidence="10">The sequence shown here is derived from an EMBL/GenBank/DDBJ whole genome shotgun (WGS) entry which is preliminary data.</text>
</comment>
<dbReference type="InterPro" id="IPR038731">
    <property type="entry name" value="RgtA/B/C-like"/>
</dbReference>
<feature type="transmembrane region" description="Helical" evidence="8">
    <location>
        <begin position="249"/>
        <end position="267"/>
    </location>
</feature>
<dbReference type="GO" id="GO:0005886">
    <property type="term" value="C:plasma membrane"/>
    <property type="evidence" value="ECO:0007669"/>
    <property type="project" value="UniProtKB-SubCell"/>
</dbReference>
<dbReference type="GO" id="GO:0009103">
    <property type="term" value="P:lipopolysaccharide biosynthetic process"/>
    <property type="evidence" value="ECO:0007669"/>
    <property type="project" value="UniProtKB-ARBA"/>
</dbReference>
<dbReference type="Pfam" id="PF13231">
    <property type="entry name" value="PMT_2"/>
    <property type="match status" value="1"/>
</dbReference>
<organism evidence="10 11">
    <name type="scientific">Nostoc punctiforme NIES-2108</name>
    <dbReference type="NCBI Taxonomy" id="1356359"/>
    <lineage>
        <taxon>Bacteria</taxon>
        <taxon>Bacillati</taxon>
        <taxon>Cyanobacteriota</taxon>
        <taxon>Cyanophyceae</taxon>
        <taxon>Nostocales</taxon>
        <taxon>Nostocaceae</taxon>
        <taxon>Nostoc</taxon>
    </lineage>
</organism>
<dbReference type="PANTHER" id="PTHR33908">
    <property type="entry name" value="MANNOSYLTRANSFERASE YKCB-RELATED"/>
    <property type="match status" value="1"/>
</dbReference>
<keyword evidence="6 8" id="KW-1133">Transmembrane helix</keyword>
<feature type="transmembrane region" description="Helical" evidence="8">
    <location>
        <begin position="316"/>
        <end position="333"/>
    </location>
</feature>
<feature type="transmembrane region" description="Helical" evidence="8">
    <location>
        <begin position="116"/>
        <end position="136"/>
    </location>
</feature>
<dbReference type="Proteomes" id="UP000252085">
    <property type="component" value="Unassembled WGS sequence"/>
</dbReference>
<gene>
    <name evidence="10" type="ORF">A6769_37445</name>
</gene>
<feature type="transmembrane region" description="Helical" evidence="8">
    <location>
        <begin position="402"/>
        <end position="421"/>
    </location>
</feature>
<feature type="domain" description="Glycosyltransferase RgtA/B/C/D-like" evidence="9">
    <location>
        <begin position="94"/>
        <end position="265"/>
    </location>
</feature>
<sequence length="551" mass="63008">MHHLKFAPSWLRFLIIFLLTMGILFRFSNLDGKVFWQGETYVSLRISGYTINEAKQQLFNNRVIGKESFVQFQGANSEKSLNGTIMSLAKQDSQHPPLYYIIARLWMEIFGNSVTAIRSLSACISLLAFPCVYWLCRELFNVPLSVPGVAIALMAISPIHLVYAQEAQEYILWLVTILLSSASLLRAIRLEDELAEERQKPDLFAIWSIYTVTLVISLYTFIWSAFVAVVHGIYVMITAKFKPTETVRSYLLASLVGFLAFMPWITVLTGEFFQFLISADKTTAQSYLIPIFPFLLMQLSRIFFDIDLRYENSLGYLIALAFLTLVGYSIYFLCQSTNYKTWSFIITLIVVPALPLILPDLIVGSIRSSTEAYLIPSYLGIQVAVTYLLTTQLYNGSVSRRNIWHIIMALIIICGLISSKVSSQAETWWNKGMNYGNPQVARIINQSNRPLLISDAFNNNYGNVFSLNYLLEPKVRFLLVNNQKIPKIPDGFTDVFLLNPSEAWGKTIEKKYKFKTDIVYSDNYYSIWKLAKTRNLRRRNISPNNQLSAEL</sequence>